<dbReference type="PANTHER" id="PTHR37296:SF1">
    <property type="entry name" value="CONSERVED VIRULENCE FACTOR B"/>
    <property type="match status" value="1"/>
</dbReference>
<dbReference type="SMART" id="SM00316">
    <property type="entry name" value="S1"/>
    <property type="match status" value="3"/>
</dbReference>
<dbReference type="RefSeq" id="WP_098192391.1">
    <property type="nucleotide sequence ID" value="NZ_CP023777.1"/>
</dbReference>
<sequence>MVKIGQYNHLRVKKLSDFGVFLDGYGELEILMPKRFVPKDTKVGDELEVFIYHDSENRLTATTQKPKGIVGDIVNLKAVSTTPQGAFLDWGLMKDIFVPLSQQVHKMIPGQEYLVKIYLDERTGRVAATEKLERFLSNDELSVNILDPVKVTIYRRTDLGFVVIINNKHTGILHKNEIFRPVDTGETYDGYIKNIKRDKIDVVLGKPGYDKVEDEVDKVLRLLNENDGYLPYHDKSDPEEIYDFFGMSKKTFKMITGNLYKQKKIIFTQTGIKLITD</sequence>
<dbReference type="Pfam" id="PF13509">
    <property type="entry name" value="S1_2"/>
    <property type="match status" value="1"/>
</dbReference>
<proteinExistence type="inferred from homology"/>
<comment type="similarity">
    <text evidence="1">Belongs to the CvfB family.</text>
</comment>
<dbReference type="PANTHER" id="PTHR37296">
    <property type="entry name" value="CONSERVED VIRULENCE FACTOR B"/>
    <property type="match status" value="1"/>
</dbReference>
<name>A0A291QPZ3_9BACT</name>
<gene>
    <name evidence="3" type="ORF">COR50_01830</name>
</gene>
<feature type="domain" description="S1 motif" evidence="2">
    <location>
        <begin position="69"/>
        <end position="131"/>
    </location>
</feature>
<dbReference type="InterPro" id="IPR036388">
    <property type="entry name" value="WH-like_DNA-bd_sf"/>
</dbReference>
<keyword evidence="4" id="KW-1185">Reference proteome</keyword>
<dbReference type="GO" id="GO:0003676">
    <property type="term" value="F:nucleic acid binding"/>
    <property type="evidence" value="ECO:0007669"/>
    <property type="project" value="InterPro"/>
</dbReference>
<dbReference type="AlphaFoldDB" id="A0A291QPZ3"/>
<dbReference type="InterPro" id="IPR014464">
    <property type="entry name" value="CvfB_fam"/>
</dbReference>
<dbReference type="OrthoDB" id="9801597at2"/>
<dbReference type="Gene3D" id="2.40.50.140">
    <property type="entry name" value="Nucleic acid-binding proteins"/>
    <property type="match status" value="2"/>
</dbReference>
<dbReference type="PIRSF" id="PIRSF012524">
    <property type="entry name" value="YitL_S1"/>
    <property type="match status" value="1"/>
</dbReference>
<dbReference type="InterPro" id="IPR012340">
    <property type="entry name" value="NA-bd_OB-fold"/>
</dbReference>
<organism evidence="3 4">
    <name type="scientific">Chitinophaga caeni</name>
    <dbReference type="NCBI Taxonomy" id="2029983"/>
    <lineage>
        <taxon>Bacteria</taxon>
        <taxon>Pseudomonadati</taxon>
        <taxon>Bacteroidota</taxon>
        <taxon>Chitinophagia</taxon>
        <taxon>Chitinophagales</taxon>
        <taxon>Chitinophagaceae</taxon>
        <taxon>Chitinophaga</taxon>
    </lineage>
</organism>
<dbReference type="InterPro" id="IPR003029">
    <property type="entry name" value="S1_domain"/>
</dbReference>
<dbReference type="Pfam" id="PF17783">
    <property type="entry name" value="WHD_CvfB"/>
    <property type="match status" value="1"/>
</dbReference>
<dbReference type="Proteomes" id="UP000220133">
    <property type="component" value="Chromosome"/>
</dbReference>
<dbReference type="InterPro" id="IPR040764">
    <property type="entry name" value="CvfB_WH"/>
</dbReference>
<dbReference type="EMBL" id="CP023777">
    <property type="protein sequence ID" value="ATL46001.1"/>
    <property type="molecule type" value="Genomic_DNA"/>
</dbReference>
<accession>A0A291QPZ3</accession>
<protein>
    <submittedName>
        <fullName evidence="3">RNA-binding protein</fullName>
    </submittedName>
</protein>
<evidence type="ECO:0000256" key="1">
    <source>
        <dbReference type="PIRNR" id="PIRNR012524"/>
    </source>
</evidence>
<feature type="domain" description="S1 motif" evidence="2">
    <location>
        <begin position="144"/>
        <end position="207"/>
    </location>
</feature>
<evidence type="ECO:0000313" key="4">
    <source>
        <dbReference type="Proteomes" id="UP000220133"/>
    </source>
</evidence>
<evidence type="ECO:0000259" key="2">
    <source>
        <dbReference type="SMART" id="SM00316"/>
    </source>
</evidence>
<dbReference type="InterPro" id="IPR039566">
    <property type="entry name" value="CvfB_S1_st"/>
</dbReference>
<feature type="domain" description="S1 motif" evidence="2">
    <location>
        <begin position="3"/>
        <end position="64"/>
    </location>
</feature>
<dbReference type="KEGG" id="cbae:COR50_01830"/>
<evidence type="ECO:0000313" key="3">
    <source>
        <dbReference type="EMBL" id="ATL46001.1"/>
    </source>
</evidence>
<dbReference type="Gene3D" id="1.10.10.10">
    <property type="entry name" value="Winged helix-like DNA-binding domain superfamily/Winged helix DNA-binding domain"/>
    <property type="match status" value="1"/>
</dbReference>
<reference evidence="3 4" key="1">
    <citation type="submission" date="2017-10" db="EMBL/GenBank/DDBJ databases">
        <title>Paenichitinophaga pekingensis gen. nov., sp. nov., isolated from activated sludge.</title>
        <authorList>
            <person name="Jin D."/>
            <person name="Kong X."/>
            <person name="Deng Y."/>
            <person name="Bai Z."/>
        </authorList>
    </citation>
    <scope>NUCLEOTIDE SEQUENCE [LARGE SCALE GENOMIC DNA]</scope>
    <source>
        <strain evidence="3 4">13</strain>
    </source>
</reference>